<gene>
    <name evidence="2" type="ORF">M404DRAFT_293752</name>
</gene>
<name>A0A0C3NKT5_PISTI</name>
<accession>A0A0C3NKT5</accession>
<proteinExistence type="predicted"/>
<dbReference type="InParanoid" id="A0A0C3NKT5"/>
<sequence length="146" mass="16649">MFATLPVDRQYDRHYYSRPPQADENQVTSPTTGCVWCTWPLRLVTVFLSPHSPLMASACSHFPCFIQYSQLTTCTHVTLAYWHPIALLVAVACIFGQRPRKGSKDKVRSRRAQVRSSRRIQSNPETETEVAVQKPPPTYGSWIPRS</sequence>
<evidence type="ECO:0000256" key="1">
    <source>
        <dbReference type="SAM" id="MobiDB-lite"/>
    </source>
</evidence>
<evidence type="ECO:0000313" key="2">
    <source>
        <dbReference type="EMBL" id="KIN95898.1"/>
    </source>
</evidence>
<dbReference type="Proteomes" id="UP000054217">
    <property type="component" value="Unassembled WGS sequence"/>
</dbReference>
<reference evidence="3" key="2">
    <citation type="submission" date="2015-01" db="EMBL/GenBank/DDBJ databases">
        <title>Evolutionary Origins and Diversification of the Mycorrhizal Mutualists.</title>
        <authorList>
            <consortium name="DOE Joint Genome Institute"/>
            <consortium name="Mycorrhizal Genomics Consortium"/>
            <person name="Kohler A."/>
            <person name="Kuo A."/>
            <person name="Nagy L.G."/>
            <person name="Floudas D."/>
            <person name="Copeland A."/>
            <person name="Barry K.W."/>
            <person name="Cichocki N."/>
            <person name="Veneault-Fourrey C."/>
            <person name="LaButti K."/>
            <person name="Lindquist E.A."/>
            <person name="Lipzen A."/>
            <person name="Lundell T."/>
            <person name="Morin E."/>
            <person name="Murat C."/>
            <person name="Riley R."/>
            <person name="Ohm R."/>
            <person name="Sun H."/>
            <person name="Tunlid A."/>
            <person name="Henrissat B."/>
            <person name="Grigoriev I.V."/>
            <person name="Hibbett D.S."/>
            <person name="Martin F."/>
        </authorList>
    </citation>
    <scope>NUCLEOTIDE SEQUENCE [LARGE SCALE GENOMIC DNA]</scope>
    <source>
        <strain evidence="3">Marx 270</strain>
    </source>
</reference>
<dbReference type="EMBL" id="KN832058">
    <property type="protein sequence ID" value="KIN95898.1"/>
    <property type="molecule type" value="Genomic_DNA"/>
</dbReference>
<dbReference type="AlphaFoldDB" id="A0A0C3NKT5"/>
<protein>
    <submittedName>
        <fullName evidence="2">Uncharacterized protein</fullName>
    </submittedName>
</protein>
<keyword evidence="3" id="KW-1185">Reference proteome</keyword>
<feature type="compositionally biased region" description="Basic residues" evidence="1">
    <location>
        <begin position="99"/>
        <end position="118"/>
    </location>
</feature>
<reference evidence="2 3" key="1">
    <citation type="submission" date="2014-04" db="EMBL/GenBank/DDBJ databases">
        <authorList>
            <consortium name="DOE Joint Genome Institute"/>
            <person name="Kuo A."/>
            <person name="Kohler A."/>
            <person name="Costa M.D."/>
            <person name="Nagy L.G."/>
            <person name="Floudas D."/>
            <person name="Copeland A."/>
            <person name="Barry K.W."/>
            <person name="Cichocki N."/>
            <person name="Veneault-Fourrey C."/>
            <person name="LaButti K."/>
            <person name="Lindquist E.A."/>
            <person name="Lipzen A."/>
            <person name="Lundell T."/>
            <person name="Morin E."/>
            <person name="Murat C."/>
            <person name="Sun H."/>
            <person name="Tunlid A."/>
            <person name="Henrissat B."/>
            <person name="Grigoriev I.V."/>
            <person name="Hibbett D.S."/>
            <person name="Martin F."/>
            <person name="Nordberg H.P."/>
            <person name="Cantor M.N."/>
            <person name="Hua S.X."/>
        </authorList>
    </citation>
    <scope>NUCLEOTIDE SEQUENCE [LARGE SCALE GENOMIC DNA]</scope>
    <source>
        <strain evidence="2 3">Marx 270</strain>
    </source>
</reference>
<feature type="region of interest" description="Disordered" evidence="1">
    <location>
        <begin position="99"/>
        <end position="146"/>
    </location>
</feature>
<evidence type="ECO:0000313" key="3">
    <source>
        <dbReference type="Proteomes" id="UP000054217"/>
    </source>
</evidence>
<organism evidence="2 3">
    <name type="scientific">Pisolithus tinctorius Marx 270</name>
    <dbReference type="NCBI Taxonomy" id="870435"/>
    <lineage>
        <taxon>Eukaryota</taxon>
        <taxon>Fungi</taxon>
        <taxon>Dikarya</taxon>
        <taxon>Basidiomycota</taxon>
        <taxon>Agaricomycotina</taxon>
        <taxon>Agaricomycetes</taxon>
        <taxon>Agaricomycetidae</taxon>
        <taxon>Boletales</taxon>
        <taxon>Sclerodermatineae</taxon>
        <taxon>Pisolithaceae</taxon>
        <taxon>Pisolithus</taxon>
    </lineage>
</organism>
<dbReference type="HOGENOM" id="CLU_1778244_0_0_1"/>